<dbReference type="Pfam" id="PF10518">
    <property type="entry name" value="TAT_signal"/>
    <property type="match status" value="1"/>
</dbReference>
<evidence type="ECO:0000313" key="4">
    <source>
        <dbReference type="Proteomes" id="UP000002171"/>
    </source>
</evidence>
<dbReference type="EMBL" id="AAOW01000003">
    <property type="protein sequence ID" value="EAR62350.1"/>
    <property type="molecule type" value="Genomic_DNA"/>
</dbReference>
<gene>
    <name evidence="3" type="ORF">MED92_14973</name>
</gene>
<dbReference type="Pfam" id="PF07992">
    <property type="entry name" value="Pyr_redox_2"/>
    <property type="match status" value="1"/>
</dbReference>
<feature type="domain" description="FAD/NAD(P)-binding" evidence="2">
    <location>
        <begin position="39"/>
        <end position="152"/>
    </location>
</feature>
<dbReference type="InterPro" id="IPR019546">
    <property type="entry name" value="TAT_signal_bac_arc"/>
</dbReference>
<dbReference type="GO" id="GO:0070224">
    <property type="term" value="F:sulfide:quinone oxidoreductase activity"/>
    <property type="evidence" value="ECO:0007669"/>
    <property type="project" value="TreeGrafter"/>
</dbReference>
<dbReference type="InterPro" id="IPR015904">
    <property type="entry name" value="Sulphide_quinone_reductase"/>
</dbReference>
<evidence type="ECO:0000259" key="2">
    <source>
        <dbReference type="Pfam" id="PF07992"/>
    </source>
</evidence>
<dbReference type="InterPro" id="IPR006311">
    <property type="entry name" value="TAT_signal"/>
</dbReference>
<comment type="caution">
    <text evidence="3">The sequence shown here is derived from an EMBL/GenBank/DDBJ whole genome shotgun (WGS) entry which is preliminary data.</text>
</comment>
<reference evidence="3 4" key="1">
    <citation type="submission" date="2006-02" db="EMBL/GenBank/DDBJ databases">
        <authorList>
            <person name="Pinhassi J."/>
            <person name="Pedros-Alio C."/>
            <person name="Ferriera S."/>
            <person name="Johnson J."/>
            <person name="Kravitz S."/>
            <person name="Halpern A."/>
            <person name="Remington K."/>
            <person name="Beeson K."/>
            <person name="Tran B."/>
            <person name="Rogers Y.-H."/>
            <person name="Friedman R."/>
            <person name="Venter J.C."/>
        </authorList>
    </citation>
    <scope>NUCLEOTIDE SEQUENCE [LARGE SCALE GENOMIC DNA]</scope>
    <source>
        <strain evidence="3 4">MED92</strain>
    </source>
</reference>
<dbReference type="Proteomes" id="UP000002171">
    <property type="component" value="Unassembled WGS sequence"/>
</dbReference>
<protein>
    <recommendedName>
        <fullName evidence="2">FAD/NAD(P)-binding domain-containing protein</fullName>
    </recommendedName>
</protein>
<dbReference type="PANTHER" id="PTHR10632">
    <property type="entry name" value="SULFIDE:QUINONE OXIDOREDUCTASE"/>
    <property type="match status" value="1"/>
</dbReference>
<dbReference type="SUPFAM" id="SSF51905">
    <property type="entry name" value="FAD/NAD(P)-binding domain"/>
    <property type="match status" value="2"/>
</dbReference>
<sequence>MGDLSRRSFLKLTAATGATAAAPLTLNATAAEKVKTKAHIVIAGAGAAGLGVANRLANQLDGAKITIIDGKKKHFYQPGYTLVATGIKGSSYPTSGTSRYMPEGVDWIQEAVAEFDPVGNKIVTASGKAVNYDFLVVTTGMKLDYAAIEGMDVNRIGQNGLGSHYHSPDAAAKTWSAMSRFSEEGGQGIFLRPATEMKCAGAPLKFTFLTEHNLRRNGTRSKANLLYAAHSQSLFSVPIVHEKVRMLYEDRGIDTVYSHVLRKIDLDRKIATFDTPTGGSEIDYDFINVIPPMRAPDAVRNSPLAWRTGPFAADGWTEVDKYNLQHKVFPNVWCVGDIAGVPKGKTAASVKWQVPVAIDHLIAAIQDRTATSQYNGYTSCPLLTQYGRAMLVEFDYKNNLVPSFPGVIAPLEELWVTWVMKTMALKPTYISMVRGLA</sequence>
<dbReference type="NCBIfam" id="TIGR01409">
    <property type="entry name" value="TAT_signal_seq"/>
    <property type="match status" value="1"/>
</dbReference>
<dbReference type="GO" id="GO:0071949">
    <property type="term" value="F:FAD binding"/>
    <property type="evidence" value="ECO:0007669"/>
    <property type="project" value="TreeGrafter"/>
</dbReference>
<dbReference type="Gene3D" id="3.50.50.60">
    <property type="entry name" value="FAD/NAD(P)-binding domain"/>
    <property type="match status" value="2"/>
</dbReference>
<evidence type="ECO:0000256" key="1">
    <source>
        <dbReference type="ARBA" id="ARBA00022729"/>
    </source>
</evidence>
<name>A0A7U8GTP1_NEPCE</name>
<organism evidence="3 4">
    <name type="scientific">Neptuniibacter caesariensis</name>
    <dbReference type="NCBI Taxonomy" id="207954"/>
    <lineage>
        <taxon>Bacteria</taxon>
        <taxon>Pseudomonadati</taxon>
        <taxon>Pseudomonadota</taxon>
        <taxon>Gammaproteobacteria</taxon>
        <taxon>Oceanospirillales</taxon>
        <taxon>Oceanospirillaceae</taxon>
        <taxon>Neptuniibacter</taxon>
    </lineage>
</organism>
<dbReference type="OrthoDB" id="9802771at2"/>
<accession>A0A7U8GTP1</accession>
<proteinExistence type="predicted"/>
<dbReference type="PROSITE" id="PS51318">
    <property type="entry name" value="TAT"/>
    <property type="match status" value="1"/>
</dbReference>
<dbReference type="InterPro" id="IPR023753">
    <property type="entry name" value="FAD/NAD-binding_dom"/>
</dbReference>
<keyword evidence="4" id="KW-1185">Reference proteome</keyword>
<dbReference type="AlphaFoldDB" id="A0A7U8GTP1"/>
<dbReference type="RefSeq" id="WP_007020660.1">
    <property type="nucleotide sequence ID" value="NZ_CH724125.1"/>
</dbReference>
<dbReference type="InterPro" id="IPR036188">
    <property type="entry name" value="FAD/NAD-bd_sf"/>
</dbReference>
<dbReference type="GO" id="GO:0070221">
    <property type="term" value="P:sulfide oxidation, using sulfide:quinone oxidoreductase"/>
    <property type="evidence" value="ECO:0007669"/>
    <property type="project" value="TreeGrafter"/>
</dbReference>
<dbReference type="PANTHER" id="PTHR10632:SF2">
    <property type="entry name" value="SULFIDE:QUINONE OXIDOREDUCTASE, MITOCHONDRIAL"/>
    <property type="match status" value="1"/>
</dbReference>
<evidence type="ECO:0000313" key="3">
    <source>
        <dbReference type="EMBL" id="EAR62350.1"/>
    </source>
</evidence>
<keyword evidence="1" id="KW-0732">Signal</keyword>